<dbReference type="EMBL" id="KN818324">
    <property type="protein sequence ID" value="KIL59009.1"/>
    <property type="molecule type" value="Genomic_DNA"/>
</dbReference>
<dbReference type="HOGENOM" id="CLU_2170398_0_0_1"/>
<dbReference type="OrthoDB" id="2269034at2759"/>
<accession>A0A0C2SY29</accession>
<dbReference type="InParanoid" id="A0A0C2SY29"/>
<evidence type="ECO:0000313" key="1">
    <source>
        <dbReference type="EMBL" id="KIL59009.1"/>
    </source>
</evidence>
<sequence>MCFAKSSSLGPKSNSIRCFVAGSAYGKSSIRDYPQLCVQLCVSKVCSSWRNIALRTPQLWDNIRIWSLTEANLCIAREYLSRAGNLPVSIDILGLGHIQDATWEHLHSRL</sequence>
<keyword evidence="2" id="KW-1185">Reference proteome</keyword>
<protein>
    <submittedName>
        <fullName evidence="1">Uncharacterized protein</fullName>
    </submittedName>
</protein>
<gene>
    <name evidence="1" type="ORF">M378DRAFT_169895</name>
</gene>
<dbReference type="Proteomes" id="UP000054549">
    <property type="component" value="Unassembled WGS sequence"/>
</dbReference>
<reference evidence="1 2" key="1">
    <citation type="submission" date="2014-04" db="EMBL/GenBank/DDBJ databases">
        <title>Evolutionary Origins and Diversification of the Mycorrhizal Mutualists.</title>
        <authorList>
            <consortium name="DOE Joint Genome Institute"/>
            <consortium name="Mycorrhizal Genomics Consortium"/>
            <person name="Kohler A."/>
            <person name="Kuo A."/>
            <person name="Nagy L.G."/>
            <person name="Floudas D."/>
            <person name="Copeland A."/>
            <person name="Barry K.W."/>
            <person name="Cichocki N."/>
            <person name="Veneault-Fourrey C."/>
            <person name="LaButti K."/>
            <person name="Lindquist E.A."/>
            <person name="Lipzen A."/>
            <person name="Lundell T."/>
            <person name="Morin E."/>
            <person name="Murat C."/>
            <person name="Riley R."/>
            <person name="Ohm R."/>
            <person name="Sun H."/>
            <person name="Tunlid A."/>
            <person name="Henrissat B."/>
            <person name="Grigoriev I.V."/>
            <person name="Hibbett D.S."/>
            <person name="Martin F."/>
        </authorList>
    </citation>
    <scope>NUCLEOTIDE SEQUENCE [LARGE SCALE GENOMIC DNA]</scope>
    <source>
        <strain evidence="1 2">Koide BX008</strain>
    </source>
</reference>
<name>A0A0C2SY29_AMAMK</name>
<organism evidence="1 2">
    <name type="scientific">Amanita muscaria (strain Koide BX008)</name>
    <dbReference type="NCBI Taxonomy" id="946122"/>
    <lineage>
        <taxon>Eukaryota</taxon>
        <taxon>Fungi</taxon>
        <taxon>Dikarya</taxon>
        <taxon>Basidiomycota</taxon>
        <taxon>Agaricomycotina</taxon>
        <taxon>Agaricomycetes</taxon>
        <taxon>Agaricomycetidae</taxon>
        <taxon>Agaricales</taxon>
        <taxon>Pluteineae</taxon>
        <taxon>Amanitaceae</taxon>
        <taxon>Amanita</taxon>
    </lineage>
</organism>
<evidence type="ECO:0000313" key="2">
    <source>
        <dbReference type="Proteomes" id="UP000054549"/>
    </source>
</evidence>
<dbReference type="AlphaFoldDB" id="A0A0C2SY29"/>
<proteinExistence type="predicted"/>